<name>A0A5K3EQ51_MESCO</name>
<feature type="transmembrane region" description="Helical" evidence="6">
    <location>
        <begin position="101"/>
        <end position="129"/>
    </location>
</feature>
<keyword evidence="3 6" id="KW-1133">Transmembrane helix</keyword>
<evidence type="ECO:0000313" key="7">
    <source>
        <dbReference type="WBParaSite" id="MCU_001876-RA"/>
    </source>
</evidence>
<comment type="subcellular location">
    <subcellularLocation>
        <location evidence="1">Membrane</location>
        <topology evidence="1">Multi-pass membrane protein</topology>
    </subcellularLocation>
</comment>
<dbReference type="WBParaSite" id="MCU_001876-RA">
    <property type="protein sequence ID" value="MCU_001876-RA"/>
    <property type="gene ID" value="MCU_001876"/>
</dbReference>
<dbReference type="InterPro" id="IPR004031">
    <property type="entry name" value="PMP22/EMP/MP20/Claudin"/>
</dbReference>
<reference evidence="7" key="1">
    <citation type="submission" date="2019-11" db="UniProtKB">
        <authorList>
            <consortium name="WormBaseParasite"/>
        </authorList>
    </citation>
    <scope>IDENTIFICATION</scope>
</reference>
<evidence type="ECO:0000256" key="3">
    <source>
        <dbReference type="ARBA" id="ARBA00022989"/>
    </source>
</evidence>
<sequence>MVNLTTREKVRQPGTLFANARYKFAIFSSLVNYILIVTAFVTPYWLQRWPRIHTPFRRLGLWEFCLDGYIARLDQKMVSHFECWWIFSPYLAEIYTNLVPWWFVIIQVLFSIALFIQAVLHFVFIFYWCYPISNIERRLRFLKFAAVCHGLTLLCLLPSIIIFGVEHQNPNWMPYPTLNWASWSYGIAILATFLSLFVMLAFAFTWRESKRTLETAGYDFPMSAVLRKREKQAIIEEQEKQANMARLEPVTRQLELTEKLSNEEDKHMTVNEEPDGGAYRRFRDPRLGGAIFHDP</sequence>
<feature type="compositionally biased region" description="Basic and acidic residues" evidence="5">
    <location>
        <begin position="261"/>
        <end position="270"/>
    </location>
</feature>
<keyword evidence="2 6" id="KW-0812">Transmembrane</keyword>
<keyword evidence="4 6" id="KW-0472">Membrane</keyword>
<evidence type="ECO:0000256" key="2">
    <source>
        <dbReference type="ARBA" id="ARBA00022692"/>
    </source>
</evidence>
<evidence type="ECO:0000256" key="5">
    <source>
        <dbReference type="SAM" id="MobiDB-lite"/>
    </source>
</evidence>
<organism evidence="7">
    <name type="scientific">Mesocestoides corti</name>
    <name type="common">Flatworm</name>
    <dbReference type="NCBI Taxonomy" id="53468"/>
    <lineage>
        <taxon>Eukaryota</taxon>
        <taxon>Metazoa</taxon>
        <taxon>Spiralia</taxon>
        <taxon>Lophotrochozoa</taxon>
        <taxon>Platyhelminthes</taxon>
        <taxon>Cestoda</taxon>
        <taxon>Eucestoda</taxon>
        <taxon>Cyclophyllidea</taxon>
        <taxon>Mesocestoididae</taxon>
        <taxon>Mesocestoides</taxon>
    </lineage>
</organism>
<dbReference type="Gene3D" id="1.20.140.150">
    <property type="match status" value="1"/>
</dbReference>
<dbReference type="AlphaFoldDB" id="A0A5K3EQ51"/>
<feature type="transmembrane region" description="Helical" evidence="6">
    <location>
        <begin position="24"/>
        <end position="46"/>
    </location>
</feature>
<evidence type="ECO:0000256" key="4">
    <source>
        <dbReference type="ARBA" id="ARBA00023136"/>
    </source>
</evidence>
<protein>
    <submittedName>
        <fullName evidence="7">PMP-22/EMP/MP20/Claudin tight junction</fullName>
    </submittedName>
</protein>
<dbReference type="GO" id="GO:0016020">
    <property type="term" value="C:membrane"/>
    <property type="evidence" value="ECO:0007669"/>
    <property type="project" value="UniProtKB-SubCell"/>
</dbReference>
<evidence type="ECO:0000256" key="6">
    <source>
        <dbReference type="SAM" id="Phobius"/>
    </source>
</evidence>
<accession>A0A5K3EQ51</accession>
<dbReference type="PANTHER" id="PTHR21284:SF12">
    <property type="entry name" value="EG:80H7.2 PROTEIN"/>
    <property type="match status" value="1"/>
</dbReference>
<proteinExistence type="predicted"/>
<feature type="region of interest" description="Disordered" evidence="5">
    <location>
        <begin position="261"/>
        <end position="283"/>
    </location>
</feature>
<feature type="transmembrane region" description="Helical" evidence="6">
    <location>
        <begin position="183"/>
        <end position="204"/>
    </location>
</feature>
<evidence type="ECO:0000256" key="1">
    <source>
        <dbReference type="ARBA" id="ARBA00004141"/>
    </source>
</evidence>
<feature type="transmembrane region" description="Helical" evidence="6">
    <location>
        <begin position="141"/>
        <end position="163"/>
    </location>
</feature>
<dbReference type="PANTHER" id="PTHR21284">
    <property type="entry name" value="EG:80H7.2 PROTEIN"/>
    <property type="match status" value="1"/>
</dbReference>
<dbReference type="Pfam" id="PF13903">
    <property type="entry name" value="Claudin_2"/>
    <property type="match status" value="1"/>
</dbReference>